<evidence type="ECO:0000256" key="2">
    <source>
        <dbReference type="ARBA" id="ARBA00022525"/>
    </source>
</evidence>
<evidence type="ECO:0000313" key="5">
    <source>
        <dbReference type="EMBL" id="JAP77934.1"/>
    </source>
</evidence>
<evidence type="ECO:0000259" key="4">
    <source>
        <dbReference type="SMART" id="SM01318"/>
    </source>
</evidence>
<reference evidence="5" key="1">
    <citation type="journal article" date="2016" name="Ticks Tick Borne Dis.">
        <title>De novo assembly and annotation of the salivary gland transcriptome of Rhipicephalus appendiculatus male and female ticks during blood feeding.</title>
        <authorList>
            <person name="de Castro M.H."/>
            <person name="de Klerk D."/>
            <person name="Pienaar R."/>
            <person name="Latif A.A."/>
            <person name="Rees D.J."/>
            <person name="Mans B.J."/>
        </authorList>
    </citation>
    <scope>NUCLEOTIDE SEQUENCE</scope>
    <source>
        <tissue evidence="5">Salivary glands</tissue>
    </source>
</reference>
<evidence type="ECO:0000256" key="3">
    <source>
        <dbReference type="SAM" id="SignalP"/>
    </source>
</evidence>
<name>A0A131YF24_RHIAP</name>
<dbReference type="AlphaFoldDB" id="A0A131YF24"/>
<dbReference type="Pfam" id="PF15430">
    <property type="entry name" value="SVWC"/>
    <property type="match status" value="1"/>
</dbReference>
<comment type="subcellular location">
    <subcellularLocation>
        <location evidence="1">Secreted</location>
    </subcellularLocation>
</comment>
<keyword evidence="3" id="KW-0732">Signal</keyword>
<dbReference type="EMBL" id="GEDV01010623">
    <property type="protein sequence ID" value="JAP77934.1"/>
    <property type="molecule type" value="Transcribed_RNA"/>
</dbReference>
<dbReference type="InterPro" id="IPR029277">
    <property type="entry name" value="SVWC_dom"/>
</dbReference>
<protein>
    <submittedName>
        <fullName evidence="5">8.9 kDa family member</fullName>
    </submittedName>
</protein>
<proteinExistence type="predicted"/>
<dbReference type="SMART" id="SM01318">
    <property type="entry name" value="SVWC"/>
    <property type="match status" value="1"/>
</dbReference>
<organism evidence="5">
    <name type="scientific">Rhipicephalus appendiculatus</name>
    <name type="common">Brown ear tick</name>
    <dbReference type="NCBI Taxonomy" id="34631"/>
    <lineage>
        <taxon>Eukaryota</taxon>
        <taxon>Metazoa</taxon>
        <taxon>Ecdysozoa</taxon>
        <taxon>Arthropoda</taxon>
        <taxon>Chelicerata</taxon>
        <taxon>Arachnida</taxon>
        <taxon>Acari</taxon>
        <taxon>Parasitiformes</taxon>
        <taxon>Ixodida</taxon>
        <taxon>Ixodoidea</taxon>
        <taxon>Ixodidae</taxon>
        <taxon>Rhipicephalinae</taxon>
        <taxon>Rhipicephalus</taxon>
        <taxon>Rhipicephalus</taxon>
    </lineage>
</organism>
<sequence>MKAFFAHVISVIIVVFVMPDLSEEAVGVQEVRMHHETCHYKRHRILDGKSIALARPCIQLTCESVNASYANVFVAGCGAVEIDKEDSERCTIRRPRVRRPYPRCCPRIACRRIRRKGDMKAE</sequence>
<feature type="chain" id="PRO_5007284982" evidence="3">
    <location>
        <begin position="25"/>
        <end position="122"/>
    </location>
</feature>
<feature type="domain" description="Single" evidence="4">
    <location>
        <begin position="38"/>
        <end position="110"/>
    </location>
</feature>
<accession>A0A131YF24</accession>
<evidence type="ECO:0000256" key="1">
    <source>
        <dbReference type="ARBA" id="ARBA00004613"/>
    </source>
</evidence>
<keyword evidence="2" id="KW-0964">Secreted</keyword>
<dbReference type="GO" id="GO:0005576">
    <property type="term" value="C:extracellular region"/>
    <property type="evidence" value="ECO:0007669"/>
    <property type="project" value="UniProtKB-SubCell"/>
</dbReference>
<feature type="signal peptide" evidence="3">
    <location>
        <begin position="1"/>
        <end position="24"/>
    </location>
</feature>